<feature type="region of interest" description="Disordered" evidence="1">
    <location>
        <begin position="79"/>
        <end position="102"/>
    </location>
</feature>
<reference evidence="2 3" key="1">
    <citation type="submission" date="2019-04" db="EMBL/GenBank/DDBJ databases">
        <title>Draft genome of the big-headed turtle Platysternon megacephalum.</title>
        <authorList>
            <person name="Gong S."/>
        </authorList>
    </citation>
    <scope>NUCLEOTIDE SEQUENCE [LARGE SCALE GENOMIC DNA]</scope>
    <source>
        <strain evidence="2">DO16091913</strain>
        <tissue evidence="2">Muscle</tissue>
    </source>
</reference>
<evidence type="ECO:0000313" key="2">
    <source>
        <dbReference type="EMBL" id="TFK06523.1"/>
    </source>
</evidence>
<organism evidence="2 3">
    <name type="scientific">Platysternon megacephalum</name>
    <name type="common">big-headed turtle</name>
    <dbReference type="NCBI Taxonomy" id="55544"/>
    <lineage>
        <taxon>Eukaryota</taxon>
        <taxon>Metazoa</taxon>
        <taxon>Chordata</taxon>
        <taxon>Craniata</taxon>
        <taxon>Vertebrata</taxon>
        <taxon>Euteleostomi</taxon>
        <taxon>Archelosauria</taxon>
        <taxon>Testudinata</taxon>
        <taxon>Testudines</taxon>
        <taxon>Cryptodira</taxon>
        <taxon>Durocryptodira</taxon>
        <taxon>Testudinoidea</taxon>
        <taxon>Platysternidae</taxon>
        <taxon>Platysternon</taxon>
    </lineage>
</organism>
<evidence type="ECO:0000313" key="3">
    <source>
        <dbReference type="Proteomes" id="UP000297703"/>
    </source>
</evidence>
<reference evidence="2 3" key="2">
    <citation type="submission" date="2019-04" db="EMBL/GenBank/DDBJ databases">
        <title>The genome sequence of big-headed turtle.</title>
        <authorList>
            <person name="Gong S."/>
        </authorList>
    </citation>
    <scope>NUCLEOTIDE SEQUENCE [LARGE SCALE GENOMIC DNA]</scope>
    <source>
        <strain evidence="2">DO16091913</strain>
        <tissue evidence="2">Muscle</tissue>
    </source>
</reference>
<protein>
    <submittedName>
        <fullName evidence="2">Lysozyme g</fullName>
    </submittedName>
</protein>
<name>A0A4D9EFM9_9SAUR</name>
<dbReference type="EMBL" id="QXTE01000096">
    <property type="protein sequence ID" value="TFK06523.1"/>
    <property type="molecule type" value="Genomic_DNA"/>
</dbReference>
<dbReference type="Proteomes" id="UP000297703">
    <property type="component" value="Unassembled WGS sequence"/>
</dbReference>
<accession>A0A4D9EFM9</accession>
<sequence>MWRAAAPSSVCCVLTGARRRSERLDEWPCQEHAANEHRPCQSCSSAGSERYGHLFGGSWQTRSHAPPTSALALIAASGTGDVLGPASPPHPGLSRASTSTSP</sequence>
<gene>
    <name evidence="2" type="ORF">DR999_PMT10838</name>
</gene>
<keyword evidence="3" id="KW-1185">Reference proteome</keyword>
<comment type="caution">
    <text evidence="2">The sequence shown here is derived from an EMBL/GenBank/DDBJ whole genome shotgun (WGS) entry which is preliminary data.</text>
</comment>
<proteinExistence type="predicted"/>
<evidence type="ECO:0000256" key="1">
    <source>
        <dbReference type="SAM" id="MobiDB-lite"/>
    </source>
</evidence>
<dbReference type="AlphaFoldDB" id="A0A4D9EFM9"/>